<dbReference type="Gene3D" id="1.25.40.10">
    <property type="entry name" value="Tetratricopeptide repeat domain"/>
    <property type="match status" value="1"/>
</dbReference>
<name>A0ABS3WG31_9BACL</name>
<dbReference type="PANTHER" id="PTHR35807">
    <property type="entry name" value="TRANSCRIPTIONAL REGULATOR REDD-RELATED"/>
    <property type="match status" value="1"/>
</dbReference>
<sequence>MNQKNKRASQQDHWLGHVMKAEQTILDGQMLPIGQLLAIPADIRMKSPLLLRAECENGLLNGRLMETKQRLEAALRGFAAQADESAMLTMMAMLGLLHVQVGDRHESKPFLSLLAQEWARNPESCSGFVPWALARAAAGGAEPASRFDEARSLLFAAAERFREEGRALWAGFVLLDALLFDREARANPEWPFWINWLKRHTAEQPLAAAVARLLGSGTPDAGLCADMPVRYAYLGKAVLLNQAEEQLPEELADDIESGLYAASAAIGRLLAEGQTDAAANALRSFDRQRRLLSTPELERLAGELRERLDAAVAAAAPVPAAAPEARADRGHAPRQAPSGREEGGEPQSAAKWTIKLFDGIGFSAGNGPMAEPVWKRRKAGELFVYLLLQSGYKSNREHVVERVFGEGDAAKRSNQLYVTLHDLRSALKEIGFQDEAVYAKRGVVGIAEHAVEAVDVETFMTLSRVGDQLWMDDREAASRLYDKALPLYGMLATELPHAEWLDRTREQLLDRQTTMLKRLAAYYGEQGDEAREEQRVSDWIALRPNQEDAYEAMIRLCLRGGRRVEAIGWYRRLERICREELGTEPLEEVRQLLWS</sequence>
<feature type="domain" description="Bacterial transcriptional activator" evidence="4">
    <location>
        <begin position="454"/>
        <end position="593"/>
    </location>
</feature>
<dbReference type="InterPro" id="IPR011990">
    <property type="entry name" value="TPR-like_helical_dom_sf"/>
</dbReference>
<dbReference type="InterPro" id="IPR036388">
    <property type="entry name" value="WH-like_DNA-bd_sf"/>
</dbReference>
<gene>
    <name evidence="5" type="ORF">I8J29_24110</name>
</gene>
<reference evidence="5 6" key="1">
    <citation type="submission" date="2021-03" db="EMBL/GenBank/DDBJ databases">
        <title>Paenibacillus artemisicola MWE-103 whole genome sequence.</title>
        <authorList>
            <person name="Ham Y.J."/>
        </authorList>
    </citation>
    <scope>NUCLEOTIDE SEQUENCE [LARGE SCALE GENOMIC DNA]</scope>
    <source>
        <strain evidence="5 6">MWE-103</strain>
    </source>
</reference>
<organism evidence="5 6">
    <name type="scientific">Paenibacillus artemisiicola</name>
    <dbReference type="NCBI Taxonomy" id="1172618"/>
    <lineage>
        <taxon>Bacteria</taxon>
        <taxon>Bacillati</taxon>
        <taxon>Bacillota</taxon>
        <taxon>Bacilli</taxon>
        <taxon>Bacillales</taxon>
        <taxon>Paenibacillaceae</taxon>
        <taxon>Paenibacillus</taxon>
    </lineage>
</organism>
<dbReference type="EMBL" id="JAGGDJ010000030">
    <property type="protein sequence ID" value="MBO7747273.1"/>
    <property type="molecule type" value="Genomic_DNA"/>
</dbReference>
<evidence type="ECO:0000259" key="4">
    <source>
        <dbReference type="SMART" id="SM01043"/>
    </source>
</evidence>
<dbReference type="Pfam" id="PF03704">
    <property type="entry name" value="BTAD"/>
    <property type="match status" value="1"/>
</dbReference>
<keyword evidence="1" id="KW-0805">Transcription regulation</keyword>
<dbReference type="SUPFAM" id="SSF46894">
    <property type="entry name" value="C-terminal effector domain of the bipartite response regulators"/>
    <property type="match status" value="1"/>
</dbReference>
<keyword evidence="2" id="KW-0804">Transcription</keyword>
<dbReference type="SMART" id="SM01043">
    <property type="entry name" value="BTAD"/>
    <property type="match status" value="1"/>
</dbReference>
<evidence type="ECO:0000313" key="6">
    <source>
        <dbReference type="Proteomes" id="UP000670947"/>
    </source>
</evidence>
<evidence type="ECO:0000256" key="3">
    <source>
        <dbReference type="SAM" id="MobiDB-lite"/>
    </source>
</evidence>
<evidence type="ECO:0000256" key="2">
    <source>
        <dbReference type="ARBA" id="ARBA00023163"/>
    </source>
</evidence>
<protein>
    <recommendedName>
        <fullName evidence="4">Bacterial transcriptional activator domain-containing protein</fullName>
    </recommendedName>
</protein>
<dbReference type="InterPro" id="IPR005158">
    <property type="entry name" value="BTAD"/>
</dbReference>
<dbReference type="RefSeq" id="WP_208849975.1">
    <property type="nucleotide sequence ID" value="NZ_JAGGDJ010000030.1"/>
</dbReference>
<dbReference type="InterPro" id="IPR051677">
    <property type="entry name" value="AfsR-DnrI-RedD_regulator"/>
</dbReference>
<dbReference type="Gene3D" id="1.10.10.10">
    <property type="entry name" value="Winged helix-like DNA-binding domain superfamily/Winged helix DNA-binding domain"/>
    <property type="match status" value="1"/>
</dbReference>
<proteinExistence type="predicted"/>
<evidence type="ECO:0000313" key="5">
    <source>
        <dbReference type="EMBL" id="MBO7747273.1"/>
    </source>
</evidence>
<keyword evidence="6" id="KW-1185">Reference proteome</keyword>
<dbReference type="Proteomes" id="UP000670947">
    <property type="component" value="Unassembled WGS sequence"/>
</dbReference>
<evidence type="ECO:0000256" key="1">
    <source>
        <dbReference type="ARBA" id="ARBA00023015"/>
    </source>
</evidence>
<dbReference type="SUPFAM" id="SSF48452">
    <property type="entry name" value="TPR-like"/>
    <property type="match status" value="1"/>
</dbReference>
<accession>A0ABS3WG31</accession>
<dbReference type="InterPro" id="IPR016032">
    <property type="entry name" value="Sig_transdc_resp-reg_C-effctor"/>
</dbReference>
<comment type="caution">
    <text evidence="5">The sequence shown here is derived from an EMBL/GenBank/DDBJ whole genome shotgun (WGS) entry which is preliminary data.</text>
</comment>
<feature type="region of interest" description="Disordered" evidence="3">
    <location>
        <begin position="319"/>
        <end position="348"/>
    </location>
</feature>